<dbReference type="InParanoid" id="A0A0G4GKK0"/>
<accession>A0A0G4GKK0</accession>
<sequence length="268" mass="29766">MPGSATAACSEKVPRAGSDTGNKDLCKKVKELEAEIKRLNDDRYSDAKQAAYVWSNAFENSKRQIQERFETQLKEKDTEMERLKAEIREKDAIIIQLRDAQKMTLKDPLHTGPLDATYRFSNTLVTELQRTLAKTKKEKLLSDRARDVKLPPIDAHKKRGVAASEAPAREGHVTRAMSKASSTEYEAADAEAIAEQARVLSEDVQNKGIKVIGSPWSPCSSAYDTPSGAPSAYLEPFAKTQKYAKNKDKEGKPLDWLEAIVKKAKGAK</sequence>
<keyword evidence="4" id="KW-1185">Reference proteome</keyword>
<dbReference type="Proteomes" id="UP000041254">
    <property type="component" value="Unassembled WGS sequence"/>
</dbReference>
<dbReference type="EMBL" id="CDMY01000698">
    <property type="protein sequence ID" value="CEM30536.1"/>
    <property type="molecule type" value="Genomic_DNA"/>
</dbReference>
<proteinExistence type="predicted"/>
<gene>
    <name evidence="3" type="ORF">Vbra_18120</name>
</gene>
<organism evidence="3 4">
    <name type="scientific">Vitrella brassicaformis (strain CCMP3155)</name>
    <dbReference type="NCBI Taxonomy" id="1169540"/>
    <lineage>
        <taxon>Eukaryota</taxon>
        <taxon>Sar</taxon>
        <taxon>Alveolata</taxon>
        <taxon>Colpodellida</taxon>
        <taxon>Vitrellaceae</taxon>
        <taxon>Vitrella</taxon>
    </lineage>
</organism>
<dbReference type="VEuPathDB" id="CryptoDB:Vbra_18120"/>
<evidence type="ECO:0000313" key="4">
    <source>
        <dbReference type="Proteomes" id="UP000041254"/>
    </source>
</evidence>
<feature type="coiled-coil region" evidence="1">
    <location>
        <begin position="22"/>
        <end position="100"/>
    </location>
</feature>
<name>A0A0G4GKK0_VITBC</name>
<reference evidence="3 4" key="1">
    <citation type="submission" date="2014-11" db="EMBL/GenBank/DDBJ databases">
        <authorList>
            <person name="Zhu J."/>
            <person name="Qi W."/>
            <person name="Song R."/>
        </authorList>
    </citation>
    <scope>NUCLEOTIDE SEQUENCE [LARGE SCALE GENOMIC DNA]</scope>
</reference>
<feature type="region of interest" description="Disordered" evidence="2">
    <location>
        <begin position="1"/>
        <end position="22"/>
    </location>
</feature>
<evidence type="ECO:0000313" key="3">
    <source>
        <dbReference type="EMBL" id="CEM30536.1"/>
    </source>
</evidence>
<evidence type="ECO:0000256" key="2">
    <source>
        <dbReference type="SAM" id="MobiDB-lite"/>
    </source>
</evidence>
<evidence type="ECO:0000256" key="1">
    <source>
        <dbReference type="SAM" id="Coils"/>
    </source>
</evidence>
<keyword evidence="1" id="KW-0175">Coiled coil</keyword>
<dbReference type="AlphaFoldDB" id="A0A0G4GKK0"/>
<protein>
    <submittedName>
        <fullName evidence="3">Uncharacterized protein</fullName>
    </submittedName>
</protein>